<dbReference type="InterPro" id="IPR036890">
    <property type="entry name" value="HATPase_C_sf"/>
</dbReference>
<dbReference type="SUPFAM" id="SSF55874">
    <property type="entry name" value="ATPase domain of HSP90 chaperone/DNA topoisomerase II/histidine kinase"/>
    <property type="match status" value="1"/>
</dbReference>
<reference evidence="14 15" key="2">
    <citation type="submission" date="2024-02" db="EMBL/GenBank/DDBJ databases">
        <title>The Genome Sequence of Enterococcus sp. DIV0159.</title>
        <authorList>
            <person name="Earl A."/>
            <person name="Manson A."/>
            <person name="Gilmore M."/>
            <person name="Sanders J."/>
            <person name="Shea T."/>
            <person name="Howe W."/>
            <person name="Livny J."/>
            <person name="Cuomo C."/>
            <person name="Neafsey D."/>
            <person name="Birren B."/>
        </authorList>
    </citation>
    <scope>NUCLEOTIDE SEQUENCE [LARGE SCALE GENOMIC DNA]</scope>
    <source>
        <strain evidence="14 15">665A</strain>
    </source>
</reference>
<keyword evidence="11 12" id="KW-0472">Membrane</keyword>
<dbReference type="InterPro" id="IPR003661">
    <property type="entry name" value="HisK_dim/P_dom"/>
</dbReference>
<dbReference type="Proteomes" id="UP000664357">
    <property type="component" value="Unassembled WGS sequence"/>
</dbReference>
<dbReference type="InterPro" id="IPR005467">
    <property type="entry name" value="His_kinase_dom"/>
</dbReference>
<dbReference type="PANTHER" id="PTHR45453:SF2">
    <property type="entry name" value="HISTIDINE KINASE"/>
    <property type="match status" value="1"/>
</dbReference>
<evidence type="ECO:0000256" key="8">
    <source>
        <dbReference type="ARBA" id="ARBA00022777"/>
    </source>
</evidence>
<evidence type="ECO:0000256" key="9">
    <source>
        <dbReference type="ARBA" id="ARBA00022989"/>
    </source>
</evidence>
<evidence type="ECO:0000256" key="11">
    <source>
        <dbReference type="ARBA" id="ARBA00023136"/>
    </source>
</evidence>
<organism evidence="14 15">
    <name type="scientific">Candidatus Enterococcus ferrettii</name>
    <dbReference type="NCBI Taxonomy" id="2815324"/>
    <lineage>
        <taxon>Bacteria</taxon>
        <taxon>Bacillati</taxon>
        <taxon>Bacillota</taxon>
        <taxon>Bacilli</taxon>
        <taxon>Lactobacillales</taxon>
        <taxon>Enterococcaceae</taxon>
        <taxon>Enterococcus</taxon>
    </lineage>
</organism>
<dbReference type="InterPro" id="IPR003594">
    <property type="entry name" value="HATPase_dom"/>
</dbReference>
<dbReference type="InterPro" id="IPR004358">
    <property type="entry name" value="Sig_transdc_His_kin-like_C"/>
</dbReference>
<dbReference type="RefSeq" id="WP_207702804.1">
    <property type="nucleotide sequence ID" value="NZ_JAFREL020000001.1"/>
</dbReference>
<dbReference type="SMART" id="SM00387">
    <property type="entry name" value="HATPase_c"/>
    <property type="match status" value="1"/>
</dbReference>
<evidence type="ECO:0000256" key="6">
    <source>
        <dbReference type="ARBA" id="ARBA00022679"/>
    </source>
</evidence>
<dbReference type="PANTHER" id="PTHR45453">
    <property type="entry name" value="PHOSPHATE REGULON SENSOR PROTEIN PHOR"/>
    <property type="match status" value="1"/>
</dbReference>
<name>A0ABV0EIM0_9ENTE</name>
<evidence type="ECO:0000256" key="7">
    <source>
        <dbReference type="ARBA" id="ARBA00022692"/>
    </source>
</evidence>
<gene>
    <name evidence="14" type="ORF">JZO67_000391</name>
</gene>
<reference evidence="14 15" key="1">
    <citation type="submission" date="2021-03" db="EMBL/GenBank/DDBJ databases">
        <authorList>
            <person name="Gilmore M.S."/>
            <person name="Schwartzman J."/>
            <person name="Van Tyne D."/>
            <person name="Martin M."/>
            <person name="Earl A.M."/>
            <person name="Manson A.L."/>
            <person name="Straub T."/>
            <person name="Salamzade R."/>
            <person name="Saavedra J."/>
            <person name="Lebreton F."/>
            <person name="Prichula J."/>
            <person name="Schaufler K."/>
            <person name="Gaca A."/>
            <person name="Sgardioli B."/>
            <person name="Wagenaar J."/>
            <person name="Strong T."/>
        </authorList>
    </citation>
    <scope>NUCLEOTIDE SEQUENCE [LARGE SCALE GENOMIC DNA]</scope>
    <source>
        <strain evidence="14 15">665A</strain>
    </source>
</reference>
<dbReference type="SUPFAM" id="SSF47384">
    <property type="entry name" value="Homodimeric domain of signal transducing histidine kinase"/>
    <property type="match status" value="1"/>
</dbReference>
<sequence length="339" mass="39885">MTFLRFLKDKLPIFLVWILLSALLVFMVWLTPDLHGFMDNLGYLLLLQLFLLLLFFVIDYYRKKDWFQQLGKKEDSLQQFLDEADTEEEKLVQEYINQQVREHHQLMQQIISNQKDQKDYVDSWIHEIKVPLAAVGLILQSIEYDIDDKKYTLLQNEVQKIDEYVEQVLYYSRLDEFINDYLIQEYSLKKLIQPVIRTQANYFIQKNLQLVMPDEDAQVLTDGKWIAFIFRQLLSNAIKYTPENGKIEVVITQKNEGAYLQLRDEGIGIQSEDMGRIFDKGFTGENGRSAEQHSTGLGLYLAKKLAEKLGVELTAKSEWGKGTTMTLFFPRLNYYQEGR</sequence>
<dbReference type="InterPro" id="IPR036097">
    <property type="entry name" value="HisK_dim/P_sf"/>
</dbReference>
<protein>
    <recommendedName>
        <fullName evidence="3">histidine kinase</fullName>
        <ecNumber evidence="3">2.7.13.3</ecNumber>
    </recommendedName>
</protein>
<keyword evidence="4" id="KW-1003">Cell membrane</keyword>
<comment type="caution">
    <text evidence="14">The sequence shown here is derived from an EMBL/GenBank/DDBJ whole genome shotgun (WGS) entry which is preliminary data.</text>
</comment>
<evidence type="ECO:0000256" key="4">
    <source>
        <dbReference type="ARBA" id="ARBA00022475"/>
    </source>
</evidence>
<dbReference type="Gene3D" id="3.30.565.10">
    <property type="entry name" value="Histidine kinase-like ATPase, C-terminal domain"/>
    <property type="match status" value="1"/>
</dbReference>
<evidence type="ECO:0000256" key="1">
    <source>
        <dbReference type="ARBA" id="ARBA00000085"/>
    </source>
</evidence>
<evidence type="ECO:0000256" key="10">
    <source>
        <dbReference type="ARBA" id="ARBA00023012"/>
    </source>
</evidence>
<feature type="domain" description="Histidine kinase" evidence="13">
    <location>
        <begin position="123"/>
        <end position="333"/>
    </location>
</feature>
<proteinExistence type="predicted"/>
<dbReference type="CDD" id="cd00082">
    <property type="entry name" value="HisKA"/>
    <property type="match status" value="1"/>
</dbReference>
<keyword evidence="5" id="KW-0597">Phosphoprotein</keyword>
<dbReference type="PROSITE" id="PS50109">
    <property type="entry name" value="HIS_KIN"/>
    <property type="match status" value="1"/>
</dbReference>
<dbReference type="PRINTS" id="PR00344">
    <property type="entry name" value="BCTRLSENSOR"/>
</dbReference>
<evidence type="ECO:0000256" key="2">
    <source>
        <dbReference type="ARBA" id="ARBA00004651"/>
    </source>
</evidence>
<evidence type="ECO:0000313" key="14">
    <source>
        <dbReference type="EMBL" id="MEO1768480.1"/>
    </source>
</evidence>
<keyword evidence="10" id="KW-0902">Two-component regulatory system</keyword>
<feature type="transmembrane region" description="Helical" evidence="12">
    <location>
        <begin position="12"/>
        <end position="30"/>
    </location>
</feature>
<comment type="catalytic activity">
    <reaction evidence="1">
        <text>ATP + protein L-histidine = ADP + protein N-phospho-L-histidine.</text>
        <dbReference type="EC" id="2.7.13.3"/>
    </reaction>
</comment>
<evidence type="ECO:0000256" key="3">
    <source>
        <dbReference type="ARBA" id="ARBA00012438"/>
    </source>
</evidence>
<dbReference type="NCBIfam" id="NF047405">
    <property type="entry name" value="SensHisKinSapS"/>
    <property type="match status" value="1"/>
</dbReference>
<evidence type="ECO:0000259" key="13">
    <source>
        <dbReference type="PROSITE" id="PS50109"/>
    </source>
</evidence>
<keyword evidence="6" id="KW-0808">Transferase</keyword>
<feature type="transmembrane region" description="Helical" evidence="12">
    <location>
        <begin position="42"/>
        <end position="61"/>
    </location>
</feature>
<keyword evidence="9 12" id="KW-1133">Transmembrane helix</keyword>
<keyword evidence="15" id="KW-1185">Reference proteome</keyword>
<accession>A0ABV0EIM0</accession>
<dbReference type="EMBL" id="JAFREL020000001">
    <property type="protein sequence ID" value="MEO1768480.1"/>
    <property type="molecule type" value="Genomic_DNA"/>
</dbReference>
<dbReference type="InterPro" id="IPR050351">
    <property type="entry name" value="BphY/WalK/GraS-like"/>
</dbReference>
<keyword evidence="8" id="KW-0418">Kinase</keyword>
<dbReference type="Gene3D" id="1.10.287.130">
    <property type="match status" value="1"/>
</dbReference>
<dbReference type="Pfam" id="PF02518">
    <property type="entry name" value="HATPase_c"/>
    <property type="match status" value="1"/>
</dbReference>
<dbReference type="EC" id="2.7.13.3" evidence="3"/>
<keyword evidence="7 12" id="KW-0812">Transmembrane</keyword>
<evidence type="ECO:0000313" key="15">
    <source>
        <dbReference type="Proteomes" id="UP000664357"/>
    </source>
</evidence>
<comment type="subcellular location">
    <subcellularLocation>
        <location evidence="2">Cell membrane</location>
        <topology evidence="2">Multi-pass membrane protein</topology>
    </subcellularLocation>
</comment>
<evidence type="ECO:0000256" key="12">
    <source>
        <dbReference type="SAM" id="Phobius"/>
    </source>
</evidence>
<evidence type="ECO:0000256" key="5">
    <source>
        <dbReference type="ARBA" id="ARBA00022553"/>
    </source>
</evidence>